<dbReference type="InterPro" id="IPR036322">
    <property type="entry name" value="WD40_repeat_dom_sf"/>
</dbReference>
<dbReference type="InParanoid" id="A0A7F5R9G5"/>
<dbReference type="KEGG" id="apln:108732705"/>
<dbReference type="PROSITE" id="PS50294">
    <property type="entry name" value="WD_REPEATS_REGION"/>
    <property type="match status" value="1"/>
</dbReference>
<keyword evidence="2" id="KW-0677">Repeat</keyword>
<evidence type="ECO:0000256" key="2">
    <source>
        <dbReference type="ARBA" id="ARBA00022737"/>
    </source>
</evidence>
<organism evidence="5 6">
    <name type="scientific">Agrilus planipennis</name>
    <name type="common">Emerald ash borer</name>
    <name type="synonym">Agrilus marcopoli</name>
    <dbReference type="NCBI Taxonomy" id="224129"/>
    <lineage>
        <taxon>Eukaryota</taxon>
        <taxon>Metazoa</taxon>
        <taxon>Ecdysozoa</taxon>
        <taxon>Arthropoda</taxon>
        <taxon>Hexapoda</taxon>
        <taxon>Insecta</taxon>
        <taxon>Pterygota</taxon>
        <taxon>Neoptera</taxon>
        <taxon>Endopterygota</taxon>
        <taxon>Coleoptera</taxon>
        <taxon>Polyphaga</taxon>
        <taxon>Elateriformia</taxon>
        <taxon>Buprestoidea</taxon>
        <taxon>Buprestidae</taxon>
        <taxon>Agrilinae</taxon>
        <taxon>Agrilus</taxon>
    </lineage>
</organism>
<proteinExistence type="predicted"/>
<dbReference type="SMART" id="SM00320">
    <property type="entry name" value="WD40"/>
    <property type="match status" value="2"/>
</dbReference>
<accession>A0A7F5R9G5</accession>
<evidence type="ECO:0000256" key="1">
    <source>
        <dbReference type="ARBA" id="ARBA00022574"/>
    </source>
</evidence>
<evidence type="ECO:0000259" key="4">
    <source>
        <dbReference type="Pfam" id="PF21031"/>
    </source>
</evidence>
<dbReference type="OrthoDB" id="756370at2759"/>
<dbReference type="InterPro" id="IPR015943">
    <property type="entry name" value="WD40/YVTN_repeat-like_dom_sf"/>
</dbReference>
<gene>
    <name evidence="6" type="primary">LOC108732705</name>
</gene>
<dbReference type="GeneID" id="108732705"/>
<dbReference type="PANTHER" id="PTHR44019:SF8">
    <property type="entry name" value="POC1 CENTRIOLAR PROTEIN HOMOLOG"/>
    <property type="match status" value="1"/>
</dbReference>
<dbReference type="Pfam" id="PF21031">
    <property type="entry name" value="WDR54"/>
    <property type="match status" value="1"/>
</dbReference>
<dbReference type="InterPro" id="IPR001680">
    <property type="entry name" value="WD40_rpt"/>
</dbReference>
<dbReference type="Proteomes" id="UP000192223">
    <property type="component" value="Unplaced"/>
</dbReference>
<dbReference type="PANTHER" id="PTHR44019">
    <property type="entry name" value="WD REPEAT-CONTAINING PROTEIN 55"/>
    <property type="match status" value="1"/>
</dbReference>
<protein>
    <submittedName>
        <fullName evidence="6">WD repeat-containing protein 54-like</fullName>
    </submittedName>
</protein>
<evidence type="ECO:0000256" key="3">
    <source>
        <dbReference type="PROSITE-ProRule" id="PRU00221"/>
    </source>
</evidence>
<evidence type="ECO:0000313" key="6">
    <source>
        <dbReference type="RefSeq" id="XP_025832590.1"/>
    </source>
</evidence>
<feature type="repeat" description="WD" evidence="3">
    <location>
        <begin position="160"/>
        <end position="201"/>
    </location>
</feature>
<dbReference type="Gene3D" id="2.130.10.10">
    <property type="entry name" value="YVTN repeat-like/Quinoprotein amine dehydrogenase"/>
    <property type="match status" value="1"/>
</dbReference>
<sequence>MFIIMSDAGLQICDSDATDIQYYHCCRENGLKTSYTTDACIVQDAMLCVATSSGTIWVFLSASDNLNFKTINRLYGHEDEITILSGQNDLMVSTSRQDTYVWKIKNKDFKIYQKLWVPGLLSYATTEILLNYLLITAYESGEFCIYNLELDDNDDKMIRVLAHKLKITALDYSHLKNLIITASEDMYIKIWYLTKEEKVLHMQSIFNANGPLYGIGFLNLACSEFCVITKDSNDIKIFYLQERKQLEQNLEFPICK</sequence>
<evidence type="ECO:0000313" key="5">
    <source>
        <dbReference type="Proteomes" id="UP000192223"/>
    </source>
</evidence>
<dbReference type="InterPro" id="IPR049546">
    <property type="entry name" value="WDR54_beta_prop"/>
</dbReference>
<keyword evidence="5" id="KW-1185">Reference proteome</keyword>
<dbReference type="PROSITE" id="PS50082">
    <property type="entry name" value="WD_REPEATS_2"/>
    <property type="match status" value="1"/>
</dbReference>
<dbReference type="AlphaFoldDB" id="A0A7F5R9G5"/>
<dbReference type="SUPFAM" id="SSF50978">
    <property type="entry name" value="WD40 repeat-like"/>
    <property type="match status" value="1"/>
</dbReference>
<keyword evidence="1 3" id="KW-0853">WD repeat</keyword>
<dbReference type="RefSeq" id="XP_025832590.1">
    <property type="nucleotide sequence ID" value="XM_025976805.1"/>
</dbReference>
<reference evidence="6" key="1">
    <citation type="submission" date="2025-08" db="UniProtKB">
        <authorList>
            <consortium name="RefSeq"/>
        </authorList>
    </citation>
    <scope>IDENTIFICATION</scope>
    <source>
        <tissue evidence="6">Entire body</tissue>
    </source>
</reference>
<name>A0A7F5R9G5_AGRPL</name>
<dbReference type="InterPro" id="IPR050505">
    <property type="entry name" value="WDR55/POC1"/>
</dbReference>
<feature type="domain" description="WD repeat-containing protein 54 beta-propeller" evidence="4">
    <location>
        <begin position="2"/>
        <end position="238"/>
    </location>
</feature>